<dbReference type="Pfam" id="PF01257">
    <property type="entry name" value="2Fe-2S_thioredx"/>
    <property type="match status" value="1"/>
</dbReference>
<dbReference type="InterPro" id="IPR002023">
    <property type="entry name" value="NuoE-like"/>
</dbReference>
<dbReference type="InterPro" id="IPR041921">
    <property type="entry name" value="NuoE_N"/>
</dbReference>
<dbReference type="AlphaFoldDB" id="A0AAW7ZGQ8"/>
<name>A0AAW7ZGQ8_9FIRM</name>
<keyword evidence="3 7" id="KW-0479">Metal-binding</keyword>
<dbReference type="EMBL" id="JARPTC010000022">
    <property type="protein sequence ID" value="MDO7788583.1"/>
    <property type="molecule type" value="Genomic_DNA"/>
</dbReference>
<keyword evidence="9" id="KW-1185">Reference proteome</keyword>
<dbReference type="PANTHER" id="PTHR43342:SF1">
    <property type="entry name" value="BIFURCATING [FEFE] HYDROGENASE GAMMA SUBUNIT"/>
    <property type="match status" value="1"/>
</dbReference>
<sequence>MKTASQLSKHTSSSPLAIIDQIVRDHNLDEGSAIVILQQIQAAFGYVGKPMLERVSQLTGIPASVLYSIVTFYTQFRLEPVGKNLIQVCHGTACHLAGAERISEVLQQETGVPEGKTSADGKFTVKKVACLGCCSLGPVVTVNEETFARVTPDKARQLIKEKRASCQCGHSNTEEVATID</sequence>
<gene>
    <name evidence="8" type="primary">nuoE</name>
    <name evidence="8" type="ORF">P6N53_15250</name>
</gene>
<dbReference type="Gene3D" id="1.10.10.1590">
    <property type="entry name" value="NADH-quinone oxidoreductase subunit E"/>
    <property type="match status" value="1"/>
</dbReference>
<accession>A0AAW7ZGQ8</accession>
<evidence type="ECO:0000313" key="9">
    <source>
        <dbReference type="Proteomes" id="UP001172911"/>
    </source>
</evidence>
<evidence type="ECO:0000256" key="3">
    <source>
        <dbReference type="ARBA" id="ARBA00022723"/>
    </source>
</evidence>
<dbReference type="CDD" id="cd03064">
    <property type="entry name" value="TRX_Fd_NuoE"/>
    <property type="match status" value="1"/>
</dbReference>
<keyword evidence="2 7" id="KW-0001">2Fe-2S</keyword>
<comment type="similarity">
    <text evidence="1">Belongs to the complex I 24 kDa subunit family.</text>
</comment>
<keyword evidence="8" id="KW-0560">Oxidoreductase</keyword>
<evidence type="ECO:0000256" key="6">
    <source>
        <dbReference type="ARBA" id="ARBA00034078"/>
    </source>
</evidence>
<comment type="cofactor">
    <cofactor evidence="7">
        <name>[2Fe-2S] cluster</name>
        <dbReference type="ChEBI" id="CHEBI:190135"/>
    </cofactor>
    <text evidence="7">Binds 1 [2Fe-2S] cluster.</text>
</comment>
<dbReference type="GO" id="GO:0051537">
    <property type="term" value="F:2 iron, 2 sulfur cluster binding"/>
    <property type="evidence" value="ECO:0007669"/>
    <property type="project" value="UniProtKB-KW"/>
</dbReference>
<evidence type="ECO:0000256" key="2">
    <source>
        <dbReference type="ARBA" id="ARBA00022714"/>
    </source>
</evidence>
<evidence type="ECO:0000256" key="4">
    <source>
        <dbReference type="ARBA" id="ARBA00023004"/>
    </source>
</evidence>
<keyword evidence="5 7" id="KW-0411">Iron-sulfur</keyword>
<evidence type="ECO:0000256" key="1">
    <source>
        <dbReference type="ARBA" id="ARBA00010643"/>
    </source>
</evidence>
<evidence type="ECO:0000256" key="7">
    <source>
        <dbReference type="PIRSR" id="PIRSR000216-1"/>
    </source>
</evidence>
<comment type="cofactor">
    <cofactor evidence="6">
        <name>[2Fe-2S] cluster</name>
        <dbReference type="ChEBI" id="CHEBI:190135"/>
    </cofactor>
</comment>
<organism evidence="8 9">
    <name type="scientific">Desulforamulus aquiferis</name>
    <dbReference type="NCBI Taxonomy" id="1397668"/>
    <lineage>
        <taxon>Bacteria</taxon>
        <taxon>Bacillati</taxon>
        <taxon>Bacillota</taxon>
        <taxon>Clostridia</taxon>
        <taxon>Eubacteriales</taxon>
        <taxon>Peptococcaceae</taxon>
        <taxon>Desulforamulus</taxon>
    </lineage>
</organism>
<dbReference type="PROSITE" id="PS01099">
    <property type="entry name" value="COMPLEX1_24K"/>
    <property type="match status" value="1"/>
</dbReference>
<dbReference type="PANTHER" id="PTHR43342">
    <property type="entry name" value="NADH-QUINONE OXIDOREDUCTASE, E SUBUNIT"/>
    <property type="match status" value="1"/>
</dbReference>
<feature type="binding site" evidence="7">
    <location>
        <position position="89"/>
    </location>
    <ligand>
        <name>[2Fe-2S] cluster</name>
        <dbReference type="ChEBI" id="CHEBI:190135"/>
    </ligand>
</feature>
<proteinExistence type="inferred from homology"/>
<dbReference type="InterPro" id="IPR042128">
    <property type="entry name" value="NuoE_dom"/>
</dbReference>
<dbReference type="EC" id="1.6.5.9" evidence="8"/>
<reference evidence="8" key="2">
    <citation type="submission" date="2023-03" db="EMBL/GenBank/DDBJ databases">
        <authorList>
            <person name="Zhang Z."/>
        </authorList>
    </citation>
    <scope>NUCLEOTIDE SEQUENCE</scope>
    <source>
        <strain evidence="8">DSA</strain>
    </source>
</reference>
<dbReference type="NCBIfam" id="NF005722">
    <property type="entry name" value="PRK07539.1-2"/>
    <property type="match status" value="1"/>
</dbReference>
<protein>
    <submittedName>
        <fullName evidence="8">NADH-quinone oxidoreductase subunit NuoE</fullName>
        <ecNumber evidence="8">1.6.5.9</ecNumber>
    </submittedName>
</protein>
<dbReference type="GO" id="GO:0050136">
    <property type="term" value="F:NADH dehydrogenase (quinone) (non-electrogenic) activity"/>
    <property type="evidence" value="ECO:0007669"/>
    <property type="project" value="UniProtKB-EC"/>
</dbReference>
<evidence type="ECO:0000313" key="8">
    <source>
        <dbReference type="EMBL" id="MDO7788583.1"/>
    </source>
</evidence>
<dbReference type="Proteomes" id="UP001172911">
    <property type="component" value="Unassembled WGS sequence"/>
</dbReference>
<feature type="binding site" evidence="7">
    <location>
        <position position="134"/>
    </location>
    <ligand>
        <name>[2Fe-2S] cluster</name>
        <dbReference type="ChEBI" id="CHEBI:190135"/>
    </ligand>
</feature>
<keyword evidence="4 7" id="KW-0408">Iron</keyword>
<dbReference type="InterPro" id="IPR028431">
    <property type="entry name" value="NADP_DH_HndA-like"/>
</dbReference>
<dbReference type="InterPro" id="IPR036249">
    <property type="entry name" value="Thioredoxin-like_sf"/>
</dbReference>
<dbReference type="GO" id="GO:0046872">
    <property type="term" value="F:metal ion binding"/>
    <property type="evidence" value="ECO:0007669"/>
    <property type="project" value="UniProtKB-KW"/>
</dbReference>
<dbReference type="SUPFAM" id="SSF52833">
    <property type="entry name" value="Thioredoxin-like"/>
    <property type="match status" value="1"/>
</dbReference>
<reference evidence="8" key="1">
    <citation type="journal article" date="2023" name="J. Hazard. Mater.">
        <title>Anaerobic biodegradation of pyrene and benzo[a]pyrene by a new sulfate-reducing Desulforamulus aquiferis strain DSA.</title>
        <authorList>
            <person name="Zhang Z."/>
            <person name="Sun J."/>
            <person name="Gong X."/>
            <person name="Wang C."/>
            <person name="Wang H."/>
        </authorList>
    </citation>
    <scope>NUCLEOTIDE SEQUENCE</scope>
    <source>
        <strain evidence="8">DSA</strain>
    </source>
</reference>
<dbReference type="Gene3D" id="3.40.30.10">
    <property type="entry name" value="Glutaredoxin"/>
    <property type="match status" value="1"/>
</dbReference>
<comment type="caution">
    <text evidence="8">The sequence shown here is derived from an EMBL/GenBank/DDBJ whole genome shotgun (WGS) entry which is preliminary data.</text>
</comment>
<dbReference type="RefSeq" id="WP_304544645.1">
    <property type="nucleotide sequence ID" value="NZ_JARPTC010000022.1"/>
</dbReference>
<dbReference type="PIRSF" id="PIRSF000216">
    <property type="entry name" value="NADH_DH_24kDa"/>
    <property type="match status" value="1"/>
</dbReference>
<feature type="binding site" evidence="7">
    <location>
        <position position="94"/>
    </location>
    <ligand>
        <name>[2Fe-2S] cluster</name>
        <dbReference type="ChEBI" id="CHEBI:190135"/>
    </ligand>
</feature>
<evidence type="ECO:0000256" key="5">
    <source>
        <dbReference type="ARBA" id="ARBA00023014"/>
    </source>
</evidence>
<feature type="binding site" evidence="7">
    <location>
        <position position="130"/>
    </location>
    <ligand>
        <name>[2Fe-2S] cluster</name>
        <dbReference type="ChEBI" id="CHEBI:190135"/>
    </ligand>
</feature>